<comment type="caution">
    <text evidence="9">The sequence shown here is derived from an EMBL/GenBank/DDBJ whole genome shotgun (WGS) entry which is preliminary data.</text>
</comment>
<keyword evidence="4 7" id="KW-0812">Transmembrane</keyword>
<dbReference type="Proteomes" id="UP001166191">
    <property type="component" value="Unassembled WGS sequence"/>
</dbReference>
<evidence type="ECO:0000259" key="8">
    <source>
        <dbReference type="PROSITE" id="PS50928"/>
    </source>
</evidence>
<feature type="domain" description="ABC transmembrane type-1" evidence="8">
    <location>
        <begin position="321"/>
        <end position="507"/>
    </location>
</feature>
<dbReference type="PROSITE" id="PS50928">
    <property type="entry name" value="ABC_TM1"/>
    <property type="match status" value="2"/>
</dbReference>
<feature type="domain" description="ABC transmembrane type-1" evidence="8">
    <location>
        <begin position="50"/>
        <end position="254"/>
    </location>
</feature>
<feature type="transmembrane region" description="Helical" evidence="7">
    <location>
        <begin position="285"/>
        <end position="304"/>
    </location>
</feature>
<feature type="transmembrane region" description="Helical" evidence="7">
    <location>
        <begin position="445"/>
        <end position="467"/>
    </location>
</feature>
<evidence type="ECO:0000313" key="9">
    <source>
        <dbReference type="EMBL" id="MBU3028814.1"/>
    </source>
</evidence>
<keyword evidence="2" id="KW-0813">Transport</keyword>
<feature type="transmembrane region" description="Helical" evidence="7">
    <location>
        <begin position="387"/>
        <end position="408"/>
    </location>
</feature>
<feature type="transmembrane region" description="Helical" evidence="7">
    <location>
        <begin position="84"/>
        <end position="110"/>
    </location>
</feature>
<protein>
    <submittedName>
        <fullName evidence="9">Thiamine/thiamine pyrophosphate ABC transporter permease ThiP</fullName>
    </submittedName>
</protein>
<evidence type="ECO:0000256" key="2">
    <source>
        <dbReference type="ARBA" id="ARBA00022448"/>
    </source>
</evidence>
<evidence type="ECO:0000256" key="7">
    <source>
        <dbReference type="SAM" id="Phobius"/>
    </source>
</evidence>
<feature type="transmembrane region" description="Helical" evidence="7">
    <location>
        <begin position="359"/>
        <end position="381"/>
    </location>
</feature>
<evidence type="ECO:0000313" key="10">
    <source>
        <dbReference type="Proteomes" id="UP001166191"/>
    </source>
</evidence>
<accession>A0ABS6ADY9</accession>
<proteinExistence type="predicted"/>
<keyword evidence="3" id="KW-1003">Cell membrane</keyword>
<evidence type="ECO:0000256" key="6">
    <source>
        <dbReference type="ARBA" id="ARBA00023136"/>
    </source>
</evidence>
<dbReference type="EMBL" id="JAHKNG010000002">
    <property type="protein sequence ID" value="MBU3028814.1"/>
    <property type="molecule type" value="Genomic_DNA"/>
</dbReference>
<comment type="subcellular location">
    <subcellularLocation>
        <location evidence="1">Cell membrane</location>
        <topology evidence="1">Multi-pass membrane protein</topology>
    </subcellularLocation>
</comment>
<dbReference type="PANTHER" id="PTHR30183:SF9">
    <property type="entry name" value="THIAMINE TRANSPORT SYSTEM PERMEASE PROTEIN THIP"/>
    <property type="match status" value="1"/>
</dbReference>
<organism evidence="9 10">
    <name type="scientific">Paracoccus marinaquae</name>
    <dbReference type="NCBI Taxonomy" id="2841926"/>
    <lineage>
        <taxon>Bacteria</taxon>
        <taxon>Pseudomonadati</taxon>
        <taxon>Pseudomonadota</taxon>
        <taxon>Alphaproteobacteria</taxon>
        <taxon>Rhodobacterales</taxon>
        <taxon>Paracoccaceae</taxon>
        <taxon>Paracoccus</taxon>
    </lineage>
</organism>
<feature type="transmembrane region" description="Helical" evidence="7">
    <location>
        <begin position="187"/>
        <end position="213"/>
    </location>
</feature>
<sequence>MAAGVFAIRPAAGGAAVAAGLAALILGTLAAVALQARGLSGLGAWDWRAVWFTIWQAAVSGLLSAALAMPVARALARRRFPGRAALVTLLGAPFILPVIVAIMGLIAVFGRNGAINEGLRALGLPEFSVYGWQGVILAHVFFNLPLSVRLILQGWQAIPAERFRLAESLGFAPANLTRHLERPMLRAVLPGVWLAVFLVCLTSFTVALALGGGPSATTVELAIYQAFRFDFDLGRAATLGLVQIGLCLAAMLLTRRIAIPAAFGTGLDEAQGPQGPAGWRQGADALAIVAATAFLLWPILAVTAQGLPRIPALPPEVWAAALRSVVMALVSALLALVLCLTLALAIARGRAAWIEAAGMLPLVASPLVLGTGLFILLRGWFSTDALALPVTVAINAIMALPFGLRALIPAARTLRADYGRLADSLEMHGLARLRLVTLPRLARPLGFAGGLAAALAMGDLGVITLFASDQPTLPLKLYQLMNSYRMTDASACAVLLMVISFALFWLFDRGGRLA</sequence>
<feature type="transmembrane region" description="Helical" evidence="7">
    <location>
        <begin position="324"/>
        <end position="347"/>
    </location>
</feature>
<gene>
    <name evidence="9" type="ORF">KNW02_01625</name>
</gene>
<dbReference type="PANTHER" id="PTHR30183">
    <property type="entry name" value="MOLYBDENUM TRANSPORT SYSTEM PERMEASE PROTEIN MODB"/>
    <property type="match status" value="1"/>
</dbReference>
<keyword evidence="10" id="KW-1185">Reference proteome</keyword>
<feature type="transmembrane region" description="Helical" evidence="7">
    <location>
        <begin position="233"/>
        <end position="253"/>
    </location>
</feature>
<dbReference type="RefSeq" id="WP_216031513.1">
    <property type="nucleotide sequence ID" value="NZ_JAHKNG010000002.1"/>
</dbReference>
<feature type="transmembrane region" description="Helical" evidence="7">
    <location>
        <begin position="487"/>
        <end position="507"/>
    </location>
</feature>
<name>A0ABS6ADY9_9RHOB</name>
<evidence type="ECO:0000256" key="1">
    <source>
        <dbReference type="ARBA" id="ARBA00004651"/>
    </source>
</evidence>
<dbReference type="CDD" id="cd06261">
    <property type="entry name" value="TM_PBP2"/>
    <property type="match status" value="1"/>
</dbReference>
<feature type="transmembrane region" description="Helical" evidence="7">
    <location>
        <begin position="54"/>
        <end position="72"/>
    </location>
</feature>
<evidence type="ECO:0000256" key="4">
    <source>
        <dbReference type="ARBA" id="ARBA00022692"/>
    </source>
</evidence>
<reference evidence="9" key="1">
    <citation type="submission" date="2021-06" db="EMBL/GenBank/DDBJ databases">
        <title>Paracoccus bacterium XHP0099 sp. nov., isolated from the surface waters of the Yellow Sea.</title>
        <authorList>
            <person name="Xue H."/>
            <person name="Zhang D."/>
        </authorList>
    </citation>
    <scope>NUCLEOTIDE SEQUENCE</scope>
    <source>
        <strain evidence="9">XHP0099</strain>
    </source>
</reference>
<evidence type="ECO:0000256" key="3">
    <source>
        <dbReference type="ARBA" id="ARBA00022475"/>
    </source>
</evidence>
<keyword evidence="6 7" id="KW-0472">Membrane</keyword>
<dbReference type="InterPro" id="IPR000515">
    <property type="entry name" value="MetI-like"/>
</dbReference>
<evidence type="ECO:0000256" key="5">
    <source>
        <dbReference type="ARBA" id="ARBA00022989"/>
    </source>
</evidence>
<keyword evidence="5 7" id="KW-1133">Transmembrane helix</keyword>
<feature type="transmembrane region" description="Helical" evidence="7">
    <location>
        <begin position="12"/>
        <end position="34"/>
    </location>
</feature>
<feature type="transmembrane region" description="Helical" evidence="7">
    <location>
        <begin position="130"/>
        <end position="152"/>
    </location>
</feature>